<dbReference type="RefSeq" id="WP_009492070.1">
    <property type="nucleotide sequence ID" value="NZ_AMYT01000022.1"/>
</dbReference>
<evidence type="ECO:0000313" key="2">
    <source>
        <dbReference type="Proteomes" id="UP000016057"/>
    </source>
</evidence>
<dbReference type="SUPFAM" id="SSF56784">
    <property type="entry name" value="HAD-like"/>
    <property type="match status" value="1"/>
</dbReference>
<organism evidence="1 2">
    <name type="scientific">Catellicoccus marimammalium M35/04/3</name>
    <dbReference type="NCBI Taxonomy" id="1234409"/>
    <lineage>
        <taxon>Bacteria</taxon>
        <taxon>Bacillati</taxon>
        <taxon>Bacillota</taxon>
        <taxon>Bacilli</taxon>
        <taxon>Lactobacillales</taxon>
        <taxon>Enterococcaceae</taxon>
        <taxon>Catellicoccus</taxon>
    </lineage>
</organism>
<dbReference type="AlphaFoldDB" id="K8Z7T9"/>
<reference evidence="1 2" key="1">
    <citation type="journal article" date="2013" name="Genome Announc.">
        <title>Draft Genome Sequence of Catellicoccus marimammalium, a Novel Species Commonly Found in Gull Feces.</title>
        <authorList>
            <person name="Weigand M.R."/>
            <person name="Ryu H."/>
            <person name="Bozcek L."/>
            <person name="Konstantinidis K.T."/>
            <person name="Santo Domingo J.W."/>
        </authorList>
    </citation>
    <scope>NUCLEOTIDE SEQUENCE [LARGE SCALE GENOMIC DNA]</scope>
    <source>
        <strain evidence="1 2">M35/04/3</strain>
    </source>
</reference>
<keyword evidence="2" id="KW-1185">Reference proteome</keyword>
<dbReference type="Pfam" id="PF08282">
    <property type="entry name" value="Hydrolase_3"/>
    <property type="match status" value="1"/>
</dbReference>
<dbReference type="GO" id="GO:0005829">
    <property type="term" value="C:cytosol"/>
    <property type="evidence" value="ECO:0007669"/>
    <property type="project" value="TreeGrafter"/>
</dbReference>
<dbReference type="InterPro" id="IPR036412">
    <property type="entry name" value="HAD-like_sf"/>
</dbReference>
<dbReference type="PANTHER" id="PTHR10000">
    <property type="entry name" value="PHOSPHOSERINE PHOSPHATASE"/>
    <property type="match status" value="1"/>
</dbReference>
<evidence type="ECO:0000313" key="1">
    <source>
        <dbReference type="EMBL" id="EKU26945.1"/>
    </source>
</evidence>
<dbReference type="EMBL" id="AMYT01000022">
    <property type="protein sequence ID" value="EKU26945.1"/>
    <property type="molecule type" value="Genomic_DNA"/>
</dbReference>
<dbReference type="PROSITE" id="PS01229">
    <property type="entry name" value="COF_2"/>
    <property type="match status" value="1"/>
</dbReference>
<accession>K8Z7T9</accession>
<dbReference type="SFLD" id="SFLDS00003">
    <property type="entry name" value="Haloacid_Dehalogenase"/>
    <property type="match status" value="1"/>
</dbReference>
<dbReference type="eggNOG" id="COG0561">
    <property type="taxonomic scope" value="Bacteria"/>
</dbReference>
<dbReference type="GO" id="GO:0016791">
    <property type="term" value="F:phosphatase activity"/>
    <property type="evidence" value="ECO:0007669"/>
    <property type="project" value="TreeGrafter"/>
</dbReference>
<gene>
    <name evidence="1" type="ORF">C683_1220</name>
</gene>
<dbReference type="STRING" id="1234409.C683_1220"/>
<comment type="caution">
    <text evidence="1">The sequence shown here is derived from an EMBL/GenBank/DDBJ whole genome shotgun (WGS) entry which is preliminary data.</text>
</comment>
<protein>
    <submittedName>
        <fullName evidence="1">HAD superfamily hydrolase in cluster with DUF1447</fullName>
    </submittedName>
</protein>
<dbReference type="SFLD" id="SFLDG01140">
    <property type="entry name" value="C2.B:_Phosphomannomutase_and_P"/>
    <property type="match status" value="1"/>
</dbReference>
<dbReference type="NCBIfam" id="TIGR01484">
    <property type="entry name" value="HAD-SF-IIB"/>
    <property type="match status" value="1"/>
</dbReference>
<dbReference type="OrthoDB" id="9810101at2"/>
<dbReference type="Proteomes" id="UP000016057">
    <property type="component" value="Unassembled WGS sequence"/>
</dbReference>
<name>K8Z7T9_9ENTE</name>
<dbReference type="Gene3D" id="3.30.1240.10">
    <property type="match status" value="1"/>
</dbReference>
<dbReference type="PATRIC" id="fig|1234409.3.peg.1172"/>
<dbReference type="PANTHER" id="PTHR10000:SF25">
    <property type="entry name" value="PHOSPHATASE YKRA-RELATED"/>
    <property type="match status" value="1"/>
</dbReference>
<dbReference type="GO" id="GO:0000287">
    <property type="term" value="F:magnesium ion binding"/>
    <property type="evidence" value="ECO:0007669"/>
    <property type="project" value="TreeGrafter"/>
</dbReference>
<dbReference type="NCBIfam" id="TIGR00099">
    <property type="entry name" value="Cof-subfamily"/>
    <property type="match status" value="1"/>
</dbReference>
<dbReference type="InterPro" id="IPR023214">
    <property type="entry name" value="HAD_sf"/>
</dbReference>
<dbReference type="InterPro" id="IPR000150">
    <property type="entry name" value="Cof"/>
</dbReference>
<sequence>MHQDYKAVAFFDLDGTLLNDQSTLDQEVIETIQELKENQVLPIICTGRTNCEITEIQKEAKIDSAITLNGQRIEIEGEVIYQHHFPKEEVQRFVAFAKEHQDEVGFYTADEIYLSGVNQAVEDCFEILHSPMPEVNANFPEEKEISMMLIFRDEDPVDDEYRNTFPEFEFYRNGLKAMDIVARGQSKGTAIQIVKKALDLRDIPTFGFGDGTNDFSMFAQVDYPVAMGNAVEALKEQAIYITKKNTEGGIRHALKHFHLI</sequence>
<dbReference type="PROSITE" id="PS01228">
    <property type="entry name" value="COF_1"/>
    <property type="match status" value="1"/>
</dbReference>
<keyword evidence="1" id="KW-0378">Hydrolase</keyword>
<dbReference type="Gene3D" id="3.40.50.1000">
    <property type="entry name" value="HAD superfamily/HAD-like"/>
    <property type="match status" value="1"/>
</dbReference>
<proteinExistence type="predicted"/>
<dbReference type="InterPro" id="IPR006379">
    <property type="entry name" value="HAD-SF_hydro_IIB"/>
</dbReference>